<dbReference type="Gene3D" id="3.40.50.620">
    <property type="entry name" value="HUPs"/>
    <property type="match status" value="1"/>
</dbReference>
<protein>
    <submittedName>
        <fullName evidence="3">Universal stress protein UspA</fullName>
    </submittedName>
</protein>
<evidence type="ECO:0000256" key="1">
    <source>
        <dbReference type="ARBA" id="ARBA00008791"/>
    </source>
</evidence>
<dbReference type="SUPFAM" id="SSF52402">
    <property type="entry name" value="Adenine nucleotide alpha hydrolases-like"/>
    <property type="match status" value="1"/>
</dbReference>
<reference evidence="3 4" key="1">
    <citation type="submission" date="2019-06" db="EMBL/GenBank/DDBJ databases">
        <title>Whole genome shotgun sequence of Glutamicibacter uratoxydans NBRC 15515.</title>
        <authorList>
            <person name="Hosoyama A."/>
            <person name="Uohara A."/>
            <person name="Ohji S."/>
            <person name="Ichikawa N."/>
        </authorList>
    </citation>
    <scope>NUCLEOTIDE SEQUENCE [LARGE SCALE GENOMIC DNA]</scope>
    <source>
        <strain evidence="3 4">NBRC 15515</strain>
    </source>
</reference>
<gene>
    <name evidence="3" type="ORF">AUR04nite_21110</name>
</gene>
<dbReference type="InterPro" id="IPR006016">
    <property type="entry name" value="UspA"/>
</dbReference>
<dbReference type="InterPro" id="IPR006015">
    <property type="entry name" value="Universal_stress_UspA"/>
</dbReference>
<sequence>MTIVVGYIPSPEGEAALDRAIVEAQRSGSRLVVVNSSKGDQLVDDKLLDAREFHLLDERLASAGIDFWIERSSQGSDAAENILHVAEAQRAELIVIGLRKRTSIGKFILGSTAQRIILQAHCPVLSVKVNSGW</sequence>
<dbReference type="PANTHER" id="PTHR46268:SF6">
    <property type="entry name" value="UNIVERSAL STRESS PROTEIN UP12"/>
    <property type="match status" value="1"/>
</dbReference>
<comment type="similarity">
    <text evidence="1">Belongs to the universal stress protein A family.</text>
</comment>
<feature type="domain" description="UspA" evidence="2">
    <location>
        <begin position="2"/>
        <end position="128"/>
    </location>
</feature>
<organism evidence="3 4">
    <name type="scientific">Glutamicibacter uratoxydans</name>
    <name type="common">Arthrobacter uratoxydans</name>
    <dbReference type="NCBI Taxonomy" id="43667"/>
    <lineage>
        <taxon>Bacteria</taxon>
        <taxon>Bacillati</taxon>
        <taxon>Actinomycetota</taxon>
        <taxon>Actinomycetes</taxon>
        <taxon>Micrococcales</taxon>
        <taxon>Micrococcaceae</taxon>
        <taxon>Glutamicibacter</taxon>
    </lineage>
</organism>
<dbReference type="AlphaFoldDB" id="A0A4Y4DML1"/>
<dbReference type="Pfam" id="PF00582">
    <property type="entry name" value="Usp"/>
    <property type="match status" value="1"/>
</dbReference>
<evidence type="ECO:0000259" key="2">
    <source>
        <dbReference type="Pfam" id="PF00582"/>
    </source>
</evidence>
<dbReference type="InterPro" id="IPR014729">
    <property type="entry name" value="Rossmann-like_a/b/a_fold"/>
</dbReference>
<evidence type="ECO:0000313" key="4">
    <source>
        <dbReference type="Proteomes" id="UP000316612"/>
    </source>
</evidence>
<name>A0A4Y4DML1_GLUUR</name>
<dbReference type="Proteomes" id="UP000316612">
    <property type="component" value="Unassembled WGS sequence"/>
</dbReference>
<dbReference type="CDD" id="cd00293">
    <property type="entry name" value="USP-like"/>
    <property type="match status" value="1"/>
</dbReference>
<dbReference type="EMBL" id="BJNY01000011">
    <property type="protein sequence ID" value="GED06579.1"/>
    <property type="molecule type" value="Genomic_DNA"/>
</dbReference>
<dbReference type="PRINTS" id="PR01438">
    <property type="entry name" value="UNVRSLSTRESS"/>
</dbReference>
<dbReference type="PANTHER" id="PTHR46268">
    <property type="entry name" value="STRESS RESPONSE PROTEIN NHAX"/>
    <property type="match status" value="1"/>
</dbReference>
<evidence type="ECO:0000313" key="3">
    <source>
        <dbReference type="EMBL" id="GED06579.1"/>
    </source>
</evidence>
<dbReference type="RefSeq" id="WP_141364777.1">
    <property type="nucleotide sequence ID" value="NZ_BAAAJL010000013.1"/>
</dbReference>
<comment type="caution">
    <text evidence="3">The sequence shown here is derived from an EMBL/GenBank/DDBJ whole genome shotgun (WGS) entry which is preliminary data.</text>
</comment>
<accession>A0A4Y4DML1</accession>
<proteinExistence type="inferred from homology"/>
<keyword evidence="4" id="KW-1185">Reference proteome</keyword>
<dbReference type="OrthoDB" id="5419113at2"/>